<dbReference type="GO" id="GO:0052621">
    <property type="term" value="F:diguanylate cyclase activity"/>
    <property type="evidence" value="ECO:0007669"/>
    <property type="project" value="UniProtKB-EC"/>
</dbReference>
<keyword evidence="5" id="KW-0808">Transferase</keyword>
<reference evidence="5 6" key="1">
    <citation type="submission" date="2023-10" db="EMBL/GenBank/DDBJ databases">
        <title>Noviherbaspirillum sp. CPCC 100848 genome assembly.</title>
        <authorList>
            <person name="Li X.Y."/>
            <person name="Fang X.M."/>
        </authorList>
    </citation>
    <scope>NUCLEOTIDE SEQUENCE [LARGE SCALE GENOMIC DNA]</scope>
    <source>
        <strain evidence="5 6">CPCC 100848</strain>
    </source>
</reference>
<feature type="transmembrane region" description="Helical" evidence="3">
    <location>
        <begin position="93"/>
        <end position="109"/>
    </location>
</feature>
<dbReference type="InterPro" id="IPR029787">
    <property type="entry name" value="Nucleotide_cyclase"/>
</dbReference>
<dbReference type="SUPFAM" id="SSF55073">
    <property type="entry name" value="Nucleotide cyclase"/>
    <property type="match status" value="1"/>
</dbReference>
<keyword evidence="3" id="KW-1133">Transmembrane helix</keyword>
<dbReference type="PROSITE" id="PS50887">
    <property type="entry name" value="GGDEF"/>
    <property type="match status" value="1"/>
</dbReference>
<dbReference type="NCBIfam" id="TIGR00254">
    <property type="entry name" value="GGDEF"/>
    <property type="match status" value="1"/>
</dbReference>
<dbReference type="PANTHER" id="PTHR45138">
    <property type="entry name" value="REGULATORY COMPONENTS OF SENSORY TRANSDUCTION SYSTEM"/>
    <property type="match status" value="1"/>
</dbReference>
<feature type="transmembrane region" description="Helical" evidence="3">
    <location>
        <begin position="6"/>
        <end position="29"/>
    </location>
</feature>
<dbReference type="InterPro" id="IPR050469">
    <property type="entry name" value="Diguanylate_Cyclase"/>
</dbReference>
<gene>
    <name evidence="5" type="ORF">RY831_04950</name>
</gene>
<evidence type="ECO:0000256" key="2">
    <source>
        <dbReference type="ARBA" id="ARBA00034247"/>
    </source>
</evidence>
<protein>
    <recommendedName>
        <fullName evidence="1">diguanylate cyclase</fullName>
        <ecNumber evidence="1">2.7.7.65</ecNumber>
    </recommendedName>
</protein>
<feature type="transmembrane region" description="Helical" evidence="3">
    <location>
        <begin position="36"/>
        <end position="55"/>
    </location>
</feature>
<dbReference type="EMBL" id="JAWIIV010000003">
    <property type="protein sequence ID" value="MEC4718483.1"/>
    <property type="molecule type" value="Genomic_DNA"/>
</dbReference>
<dbReference type="InterPro" id="IPR043128">
    <property type="entry name" value="Rev_trsase/Diguanyl_cyclase"/>
</dbReference>
<evidence type="ECO:0000256" key="3">
    <source>
        <dbReference type="SAM" id="Phobius"/>
    </source>
</evidence>
<keyword evidence="3" id="KW-0472">Membrane</keyword>
<evidence type="ECO:0000313" key="5">
    <source>
        <dbReference type="EMBL" id="MEC4718483.1"/>
    </source>
</evidence>
<comment type="caution">
    <text evidence="5">The sequence shown here is derived from an EMBL/GenBank/DDBJ whole genome shotgun (WGS) entry which is preliminary data.</text>
</comment>
<dbReference type="PANTHER" id="PTHR45138:SF9">
    <property type="entry name" value="DIGUANYLATE CYCLASE DGCM-RELATED"/>
    <property type="match status" value="1"/>
</dbReference>
<keyword evidence="6" id="KW-1185">Reference proteome</keyword>
<accession>A0ABU6J4M8</accession>
<feature type="transmembrane region" description="Helical" evidence="3">
    <location>
        <begin position="146"/>
        <end position="164"/>
    </location>
</feature>
<dbReference type="Pfam" id="PF00990">
    <property type="entry name" value="GGDEF"/>
    <property type="match status" value="1"/>
</dbReference>
<keyword evidence="3" id="KW-0812">Transmembrane</keyword>
<name>A0ABU6J4M8_9BURK</name>
<dbReference type="InterPro" id="IPR000160">
    <property type="entry name" value="GGDEF_dom"/>
</dbReference>
<feature type="transmembrane region" description="Helical" evidence="3">
    <location>
        <begin position="61"/>
        <end position="81"/>
    </location>
</feature>
<evidence type="ECO:0000256" key="1">
    <source>
        <dbReference type="ARBA" id="ARBA00012528"/>
    </source>
</evidence>
<feature type="transmembrane region" description="Helical" evidence="3">
    <location>
        <begin position="115"/>
        <end position="134"/>
    </location>
</feature>
<dbReference type="CDD" id="cd01949">
    <property type="entry name" value="GGDEF"/>
    <property type="match status" value="1"/>
</dbReference>
<comment type="catalytic activity">
    <reaction evidence="2">
        <text>2 GTP = 3',3'-c-di-GMP + 2 diphosphate</text>
        <dbReference type="Rhea" id="RHEA:24898"/>
        <dbReference type="ChEBI" id="CHEBI:33019"/>
        <dbReference type="ChEBI" id="CHEBI:37565"/>
        <dbReference type="ChEBI" id="CHEBI:58805"/>
        <dbReference type="EC" id="2.7.7.65"/>
    </reaction>
</comment>
<feature type="transmembrane region" description="Helical" evidence="3">
    <location>
        <begin position="184"/>
        <end position="209"/>
    </location>
</feature>
<dbReference type="Proteomes" id="UP001352263">
    <property type="component" value="Unassembled WGS sequence"/>
</dbReference>
<evidence type="ECO:0000259" key="4">
    <source>
        <dbReference type="PROSITE" id="PS50887"/>
    </source>
</evidence>
<dbReference type="Gene3D" id="3.30.70.270">
    <property type="match status" value="1"/>
</dbReference>
<feature type="domain" description="GGDEF" evidence="4">
    <location>
        <begin position="250"/>
        <end position="381"/>
    </location>
</feature>
<evidence type="ECO:0000313" key="6">
    <source>
        <dbReference type="Proteomes" id="UP001352263"/>
    </source>
</evidence>
<dbReference type="EC" id="2.7.7.65" evidence="1"/>
<dbReference type="SMART" id="SM00267">
    <property type="entry name" value="GGDEF"/>
    <property type="match status" value="1"/>
</dbReference>
<keyword evidence="5" id="KW-0548">Nucleotidyltransferase</keyword>
<proteinExistence type="predicted"/>
<sequence length="381" mass="41237">MDVLTAGAALIVVQLCVALVMAGIFYAAPTETCTRFWALSGVSFAIGVLMVVLNAGAPRPLILIVGNSTLILGLVLQWCGIRAFFQKTQARTGWVLWLLFVMLFILLVVRDSGIGARALLSAVFVLVMLLVTLVEMWTGPGSRTTFARKLTVGSLLLLVISYSGRVVATVVNTSELLPSSSNTLAVVLIYFVPIAGTLLFCNGLLLLYFERVIADKHHLATHDELTGLLNRRALVAGGERELRLAQRMHTPITVALADIDLFKQINDTLGHEAGDRAIIEVARLLKDACRSVDLIGRYGGEEFCLVFPGTDEAVARTVAERLVQTVAAHRFSIDRNISISIGLASMGAAEVGQDWAQLVRRADKALYAAKQAGRNRHEVSA</sequence>
<organism evidence="5 6">
    <name type="scientific">Noviherbaspirillum album</name>
    <dbReference type="NCBI Taxonomy" id="3080276"/>
    <lineage>
        <taxon>Bacteria</taxon>
        <taxon>Pseudomonadati</taxon>
        <taxon>Pseudomonadota</taxon>
        <taxon>Betaproteobacteria</taxon>
        <taxon>Burkholderiales</taxon>
        <taxon>Oxalobacteraceae</taxon>
        <taxon>Noviherbaspirillum</taxon>
    </lineage>
</organism>
<dbReference type="RefSeq" id="WP_326505219.1">
    <property type="nucleotide sequence ID" value="NZ_JAWIIV010000003.1"/>
</dbReference>